<reference evidence="2" key="1">
    <citation type="journal article" date="2019" name="Sci. Rep.">
        <title>Draft genome of Tanacetum cinerariifolium, the natural source of mosquito coil.</title>
        <authorList>
            <person name="Yamashiro T."/>
            <person name="Shiraishi A."/>
            <person name="Satake H."/>
            <person name="Nakayama K."/>
        </authorList>
    </citation>
    <scope>NUCLEOTIDE SEQUENCE</scope>
</reference>
<gene>
    <name evidence="2" type="ORF">Tci_006140</name>
</gene>
<comment type="caution">
    <text evidence="2">The sequence shown here is derived from an EMBL/GenBank/DDBJ whole genome shotgun (WGS) entry which is preliminary data.</text>
</comment>
<proteinExistence type="predicted"/>
<organism evidence="2">
    <name type="scientific">Tanacetum cinerariifolium</name>
    <name type="common">Dalmatian daisy</name>
    <name type="synonym">Chrysanthemum cinerariifolium</name>
    <dbReference type="NCBI Taxonomy" id="118510"/>
    <lineage>
        <taxon>Eukaryota</taxon>
        <taxon>Viridiplantae</taxon>
        <taxon>Streptophyta</taxon>
        <taxon>Embryophyta</taxon>
        <taxon>Tracheophyta</taxon>
        <taxon>Spermatophyta</taxon>
        <taxon>Magnoliopsida</taxon>
        <taxon>eudicotyledons</taxon>
        <taxon>Gunneridae</taxon>
        <taxon>Pentapetalae</taxon>
        <taxon>asterids</taxon>
        <taxon>campanulids</taxon>
        <taxon>Asterales</taxon>
        <taxon>Asteraceae</taxon>
        <taxon>Asteroideae</taxon>
        <taxon>Anthemideae</taxon>
        <taxon>Anthemidinae</taxon>
        <taxon>Tanacetum</taxon>
    </lineage>
</organism>
<accession>A0A6L2JBS5</accession>
<evidence type="ECO:0000313" key="2">
    <source>
        <dbReference type="EMBL" id="GEU34162.1"/>
    </source>
</evidence>
<feature type="region of interest" description="Disordered" evidence="1">
    <location>
        <begin position="127"/>
        <end position="147"/>
    </location>
</feature>
<name>A0A6L2JBS5_TANCI</name>
<dbReference type="EMBL" id="BKCJ010000545">
    <property type="protein sequence ID" value="GEU34162.1"/>
    <property type="molecule type" value="Genomic_DNA"/>
</dbReference>
<protein>
    <submittedName>
        <fullName evidence="2">Uncharacterized protein</fullName>
    </submittedName>
</protein>
<evidence type="ECO:0000256" key="1">
    <source>
        <dbReference type="SAM" id="MobiDB-lite"/>
    </source>
</evidence>
<dbReference type="AlphaFoldDB" id="A0A6L2JBS5"/>
<sequence length="394" mass="44923">MDSIIPLGQKNTLVEYMILSGADNRLPMLEKDLYDSWKSRMELYMRNIEYRRMILESVENGPLIWPTVEENGVTKINKYTKLSVAKTIQADCDMKENDIIFQGDDPIACLNKLMAFLTAVASSRFPSTNNQLRTSSNPRSQATIQDGNNASGQLKVVKCYNCQDDEQLAFLADPGVPDGQAALAIISNIATFQIEDLDTYDSDCDDILNEKQFSWPIFPTMILTDIDLGRKYFKNNDLKAQQQDKDTTICKLKEIIKSMREKSKEEDNVNFDYCEIETKNVELENSVTRVRTNEHSDSLIDKLNLKSAKNEDLKAQIQDKVFVITSLKNDLRKVKEKEIVDIAAQKPSANTIVPGMYKLHLDPLALKLLQNNEAHIDYLKYTQEQADILEKIVE</sequence>